<keyword evidence="6 7" id="KW-0472">Membrane</keyword>
<organism evidence="9 10">
    <name type="scientific">Alkalicoccus halolimnae</name>
    <dbReference type="NCBI Taxonomy" id="1667239"/>
    <lineage>
        <taxon>Bacteria</taxon>
        <taxon>Bacillati</taxon>
        <taxon>Bacillota</taxon>
        <taxon>Bacilli</taxon>
        <taxon>Bacillales</taxon>
        <taxon>Bacillaceae</taxon>
        <taxon>Alkalicoccus</taxon>
    </lineage>
</organism>
<dbReference type="CDD" id="cd06261">
    <property type="entry name" value="TM_PBP2"/>
    <property type="match status" value="1"/>
</dbReference>
<evidence type="ECO:0000256" key="7">
    <source>
        <dbReference type="RuleBase" id="RU363032"/>
    </source>
</evidence>
<comment type="subcellular location">
    <subcellularLocation>
        <location evidence="1 7">Cell membrane</location>
        <topology evidence="1 7">Multi-pass membrane protein</topology>
    </subcellularLocation>
</comment>
<evidence type="ECO:0000313" key="10">
    <source>
        <dbReference type="Proteomes" id="UP000321816"/>
    </source>
</evidence>
<dbReference type="GO" id="GO:0005886">
    <property type="term" value="C:plasma membrane"/>
    <property type="evidence" value="ECO:0007669"/>
    <property type="project" value="UniProtKB-SubCell"/>
</dbReference>
<feature type="transmembrane region" description="Helical" evidence="7">
    <location>
        <begin position="177"/>
        <end position="203"/>
    </location>
</feature>
<feature type="domain" description="ABC transmembrane type-1" evidence="8">
    <location>
        <begin position="72"/>
        <end position="255"/>
    </location>
</feature>
<dbReference type="SUPFAM" id="SSF161098">
    <property type="entry name" value="MetI-like"/>
    <property type="match status" value="1"/>
</dbReference>
<dbReference type="Pfam" id="PF00528">
    <property type="entry name" value="BPD_transp_1"/>
    <property type="match status" value="1"/>
</dbReference>
<evidence type="ECO:0000256" key="3">
    <source>
        <dbReference type="ARBA" id="ARBA00022475"/>
    </source>
</evidence>
<evidence type="ECO:0000256" key="4">
    <source>
        <dbReference type="ARBA" id="ARBA00022692"/>
    </source>
</evidence>
<dbReference type="InterPro" id="IPR005769">
    <property type="entry name" value="PhnE/PtxC"/>
</dbReference>
<dbReference type="RefSeq" id="WP_147805032.1">
    <property type="nucleotide sequence ID" value="NZ_CP144914.1"/>
</dbReference>
<evidence type="ECO:0000256" key="1">
    <source>
        <dbReference type="ARBA" id="ARBA00004651"/>
    </source>
</evidence>
<dbReference type="InterPro" id="IPR000515">
    <property type="entry name" value="MetI-like"/>
</dbReference>
<keyword evidence="3" id="KW-1003">Cell membrane</keyword>
<keyword evidence="2 7" id="KW-0813">Transport</keyword>
<proteinExistence type="inferred from homology"/>
<dbReference type="GO" id="GO:0015416">
    <property type="term" value="F:ABC-type phosphonate transporter activity"/>
    <property type="evidence" value="ECO:0007669"/>
    <property type="project" value="InterPro"/>
</dbReference>
<feature type="transmembrane region" description="Helical" evidence="7">
    <location>
        <begin position="124"/>
        <end position="157"/>
    </location>
</feature>
<reference evidence="9 10" key="1">
    <citation type="submission" date="2024-01" db="EMBL/GenBank/DDBJ databases">
        <title>Complete Genome Sequence of Alkalicoccus halolimnae BZ-SZ-XJ29T, a Moderately Halophilic Bacterium Isolated from a Salt Lake.</title>
        <authorList>
            <person name="Zhao B."/>
        </authorList>
    </citation>
    <scope>NUCLEOTIDE SEQUENCE [LARGE SCALE GENOMIC DNA]</scope>
    <source>
        <strain evidence="9 10">BZ-SZ-XJ29</strain>
    </source>
</reference>
<dbReference type="Proteomes" id="UP000321816">
    <property type="component" value="Chromosome"/>
</dbReference>
<dbReference type="Gene3D" id="1.10.3720.10">
    <property type="entry name" value="MetI-like"/>
    <property type="match status" value="1"/>
</dbReference>
<accession>A0A5C7F012</accession>
<feature type="transmembrane region" description="Helical" evidence="7">
    <location>
        <begin position="78"/>
        <end position="98"/>
    </location>
</feature>
<dbReference type="NCBIfam" id="TIGR01097">
    <property type="entry name" value="PhnE"/>
    <property type="match status" value="1"/>
</dbReference>
<feature type="transmembrane region" description="Helical" evidence="7">
    <location>
        <begin position="16"/>
        <end position="33"/>
    </location>
</feature>
<dbReference type="PANTHER" id="PTHR30043:SF1">
    <property type="entry name" value="ABC TRANSPORT SYSTEM PERMEASE PROTEIN P69"/>
    <property type="match status" value="1"/>
</dbReference>
<name>A0A5C7F012_9BACI</name>
<gene>
    <name evidence="9" type="primary">phnE</name>
    <name evidence="9" type="ORF">FTX54_003460</name>
</gene>
<feature type="transmembrane region" description="Helical" evidence="7">
    <location>
        <begin position="210"/>
        <end position="231"/>
    </location>
</feature>
<evidence type="ECO:0000256" key="5">
    <source>
        <dbReference type="ARBA" id="ARBA00022989"/>
    </source>
</evidence>
<keyword evidence="10" id="KW-1185">Reference proteome</keyword>
<keyword evidence="4 7" id="KW-0812">Transmembrane</keyword>
<dbReference type="EMBL" id="CP144914">
    <property type="protein sequence ID" value="WWD80638.1"/>
    <property type="molecule type" value="Genomic_DNA"/>
</dbReference>
<dbReference type="AlphaFoldDB" id="A0A5C7F012"/>
<evidence type="ECO:0000313" key="9">
    <source>
        <dbReference type="EMBL" id="WWD80638.1"/>
    </source>
</evidence>
<protein>
    <submittedName>
        <fullName evidence="9">Phosphonate ABC transporter, permease protein PhnE</fullName>
    </submittedName>
</protein>
<evidence type="ECO:0000256" key="2">
    <source>
        <dbReference type="ARBA" id="ARBA00022448"/>
    </source>
</evidence>
<dbReference type="OrthoDB" id="8557224at2"/>
<comment type="similarity">
    <text evidence="7">Belongs to the binding-protein-dependent transport system permease family.</text>
</comment>
<dbReference type="KEGG" id="ahal:FTX54_003460"/>
<sequence>MRQETHMPPRFKVPKLPALFLIGIFTFLFIMGIQHAQLSFERIINGIVNMFHFLGSAFPPNPERITSISAAMYETFQIALVGTVIGVILSLPVALLASHNTAPHPAIRWISRGAVSAMRTIPDLIWALIFVISVGLGPLAGILTIIVDTIGFCARFFSERIEEIEKGPSQALQSTGASQIGIVSGAVLPLGFPSFVGTSLFAFEKSIRSAVVLGLVGAGGIGVELSTAFTMRNFDEALMIIVLILVVVILFEQLSSSIRKKII</sequence>
<feature type="transmembrane region" description="Helical" evidence="7">
    <location>
        <begin position="237"/>
        <end position="254"/>
    </location>
</feature>
<keyword evidence="5 7" id="KW-1133">Transmembrane helix</keyword>
<dbReference type="PANTHER" id="PTHR30043">
    <property type="entry name" value="PHOSPHONATES TRANSPORT SYSTEM PERMEASE PROTEIN"/>
    <property type="match status" value="1"/>
</dbReference>
<dbReference type="PROSITE" id="PS50928">
    <property type="entry name" value="ABC_TM1"/>
    <property type="match status" value="1"/>
</dbReference>
<dbReference type="InterPro" id="IPR035906">
    <property type="entry name" value="MetI-like_sf"/>
</dbReference>
<evidence type="ECO:0000256" key="6">
    <source>
        <dbReference type="ARBA" id="ARBA00023136"/>
    </source>
</evidence>
<evidence type="ECO:0000259" key="8">
    <source>
        <dbReference type="PROSITE" id="PS50928"/>
    </source>
</evidence>